<dbReference type="EMBL" id="OV121135">
    <property type="protein sequence ID" value="CAH0555156.1"/>
    <property type="molecule type" value="Genomic_DNA"/>
</dbReference>
<evidence type="ECO:0000256" key="1">
    <source>
        <dbReference type="ARBA" id="ARBA00022723"/>
    </source>
</evidence>
<dbReference type="SMART" id="SM00249">
    <property type="entry name" value="PHD"/>
    <property type="match status" value="1"/>
</dbReference>
<accession>A0A9P0FIN3</accession>
<keyword evidence="5" id="KW-0175">Coiled coil</keyword>
<dbReference type="OrthoDB" id="6773532at2759"/>
<keyword evidence="1" id="KW-0479">Metal-binding</keyword>
<dbReference type="Gene3D" id="3.30.40.10">
    <property type="entry name" value="Zinc/RING finger domain, C3HC4 (zinc finger)"/>
    <property type="match status" value="1"/>
</dbReference>
<keyword evidence="8" id="KW-1185">Reference proteome</keyword>
<dbReference type="InterPro" id="IPR013083">
    <property type="entry name" value="Znf_RING/FYVE/PHD"/>
</dbReference>
<dbReference type="Pfam" id="PF00628">
    <property type="entry name" value="PHD"/>
    <property type="match status" value="1"/>
</dbReference>
<dbReference type="AlphaFoldDB" id="A0A9P0FIN3"/>
<dbReference type="InterPro" id="IPR019787">
    <property type="entry name" value="Znf_PHD-finger"/>
</dbReference>
<sequence length="248" mass="28481">MASLCGSCTKTTRNTYALNCTKCEKWFHMECGGLTKDGLKKIEAELKKPDGKRWKCAGCSESEVKEGMGDPTLKDLMLKLIQMDQKMDDLTKKYEEQLKINKNMQIEINNLQKKVVNLENEKNHIERKNLKNNIIISGLPVVKKENLTRTVVELAKKYNVLLKNEDFVCSQVGKANEDGKQLIKVKFNKESDKERIMKSKKEINLKADVLRLSTDSDIYINDELTKCNRNLFTEARKKGINLYGARKV</sequence>
<organism evidence="7 8">
    <name type="scientific">Brassicogethes aeneus</name>
    <name type="common">Rape pollen beetle</name>
    <name type="synonym">Meligethes aeneus</name>
    <dbReference type="NCBI Taxonomy" id="1431903"/>
    <lineage>
        <taxon>Eukaryota</taxon>
        <taxon>Metazoa</taxon>
        <taxon>Ecdysozoa</taxon>
        <taxon>Arthropoda</taxon>
        <taxon>Hexapoda</taxon>
        <taxon>Insecta</taxon>
        <taxon>Pterygota</taxon>
        <taxon>Neoptera</taxon>
        <taxon>Endopterygota</taxon>
        <taxon>Coleoptera</taxon>
        <taxon>Polyphaga</taxon>
        <taxon>Cucujiformia</taxon>
        <taxon>Nitidulidae</taxon>
        <taxon>Meligethinae</taxon>
        <taxon>Brassicogethes</taxon>
    </lineage>
</organism>
<gene>
    <name evidence="7" type="ORF">MELIAE_LOCUS6591</name>
</gene>
<dbReference type="InterPro" id="IPR011011">
    <property type="entry name" value="Znf_FYVE_PHD"/>
</dbReference>
<dbReference type="Proteomes" id="UP001154078">
    <property type="component" value="Chromosome 4"/>
</dbReference>
<keyword evidence="2 4" id="KW-0863">Zinc-finger</keyword>
<evidence type="ECO:0000256" key="3">
    <source>
        <dbReference type="ARBA" id="ARBA00022833"/>
    </source>
</evidence>
<evidence type="ECO:0000256" key="2">
    <source>
        <dbReference type="ARBA" id="ARBA00022771"/>
    </source>
</evidence>
<dbReference type="InterPro" id="IPR019786">
    <property type="entry name" value="Zinc_finger_PHD-type_CS"/>
</dbReference>
<keyword evidence="3" id="KW-0862">Zinc</keyword>
<dbReference type="InterPro" id="IPR001965">
    <property type="entry name" value="Znf_PHD"/>
</dbReference>
<protein>
    <recommendedName>
        <fullName evidence="6">PHD-type domain-containing protein</fullName>
    </recommendedName>
</protein>
<evidence type="ECO:0000256" key="5">
    <source>
        <dbReference type="SAM" id="Coils"/>
    </source>
</evidence>
<evidence type="ECO:0000313" key="7">
    <source>
        <dbReference type="EMBL" id="CAH0555156.1"/>
    </source>
</evidence>
<reference evidence="7" key="1">
    <citation type="submission" date="2021-12" db="EMBL/GenBank/DDBJ databases">
        <authorList>
            <person name="King R."/>
        </authorList>
    </citation>
    <scope>NUCLEOTIDE SEQUENCE</scope>
</reference>
<proteinExistence type="predicted"/>
<feature type="domain" description="PHD-type" evidence="6">
    <location>
        <begin position="2"/>
        <end position="62"/>
    </location>
</feature>
<dbReference type="SUPFAM" id="SSF57903">
    <property type="entry name" value="FYVE/PHD zinc finger"/>
    <property type="match status" value="1"/>
</dbReference>
<evidence type="ECO:0000256" key="4">
    <source>
        <dbReference type="PROSITE-ProRule" id="PRU00146"/>
    </source>
</evidence>
<evidence type="ECO:0000259" key="6">
    <source>
        <dbReference type="PROSITE" id="PS50016"/>
    </source>
</evidence>
<name>A0A9P0FIN3_BRAAE</name>
<dbReference type="GO" id="GO:0008270">
    <property type="term" value="F:zinc ion binding"/>
    <property type="evidence" value="ECO:0007669"/>
    <property type="project" value="UniProtKB-KW"/>
</dbReference>
<evidence type="ECO:0000313" key="8">
    <source>
        <dbReference type="Proteomes" id="UP001154078"/>
    </source>
</evidence>
<feature type="coiled-coil region" evidence="5">
    <location>
        <begin position="73"/>
        <end position="164"/>
    </location>
</feature>
<dbReference type="PROSITE" id="PS50016">
    <property type="entry name" value="ZF_PHD_2"/>
    <property type="match status" value="1"/>
</dbReference>
<dbReference type="PROSITE" id="PS01359">
    <property type="entry name" value="ZF_PHD_1"/>
    <property type="match status" value="1"/>
</dbReference>